<dbReference type="EMBL" id="DRMJ01000442">
    <property type="protein sequence ID" value="HHL43636.1"/>
    <property type="molecule type" value="Genomic_DNA"/>
</dbReference>
<organism evidence="2">
    <name type="scientific">Hellea balneolensis</name>
    <dbReference type="NCBI Taxonomy" id="287478"/>
    <lineage>
        <taxon>Bacteria</taxon>
        <taxon>Pseudomonadati</taxon>
        <taxon>Pseudomonadota</taxon>
        <taxon>Alphaproteobacteria</taxon>
        <taxon>Maricaulales</taxon>
        <taxon>Robiginitomaculaceae</taxon>
        <taxon>Hellea</taxon>
    </lineage>
</organism>
<evidence type="ECO:0008006" key="3">
    <source>
        <dbReference type="Google" id="ProtNLM"/>
    </source>
</evidence>
<proteinExistence type="predicted"/>
<evidence type="ECO:0000313" key="2">
    <source>
        <dbReference type="EMBL" id="HHL43636.1"/>
    </source>
</evidence>
<comment type="caution">
    <text evidence="2">The sequence shown here is derived from an EMBL/GenBank/DDBJ whole genome shotgun (WGS) entry which is preliminary data.</text>
</comment>
<keyword evidence="1" id="KW-0812">Transmembrane</keyword>
<keyword evidence="1" id="KW-1133">Transmembrane helix</keyword>
<gene>
    <name evidence="2" type="ORF">ENJ42_08465</name>
</gene>
<feature type="non-terminal residue" evidence="2">
    <location>
        <position position="146"/>
    </location>
</feature>
<protein>
    <recommendedName>
        <fullName evidence="3">AcrB/AcrD/AcrF family protein</fullName>
    </recommendedName>
</protein>
<sequence>MSQTQMQTKKSKDLSPETERFLQTHGVIWFVWILFLVMGWMRSGAGLLRGELPGNDDNMRMVEIRDWLGGQSWFDLHQYRLNPSAPLNSHWSRISDVLIGGPIKIMTPLFGSETAELIAVVAYPSILLLVFFYLLVAITRRLTPSM</sequence>
<feature type="transmembrane region" description="Helical" evidence="1">
    <location>
        <begin position="117"/>
        <end position="138"/>
    </location>
</feature>
<keyword evidence="1" id="KW-0472">Membrane</keyword>
<dbReference type="AlphaFoldDB" id="A0A7C5LXX6"/>
<name>A0A7C5LXX6_9PROT</name>
<evidence type="ECO:0000256" key="1">
    <source>
        <dbReference type="SAM" id="Phobius"/>
    </source>
</evidence>
<dbReference type="Proteomes" id="UP000885830">
    <property type="component" value="Unassembled WGS sequence"/>
</dbReference>
<feature type="transmembrane region" description="Helical" evidence="1">
    <location>
        <begin position="21"/>
        <end position="41"/>
    </location>
</feature>
<reference evidence="2" key="1">
    <citation type="journal article" date="2020" name="mSystems">
        <title>Genome- and Community-Level Interaction Insights into Carbon Utilization and Element Cycling Functions of Hydrothermarchaeota in Hydrothermal Sediment.</title>
        <authorList>
            <person name="Zhou Z."/>
            <person name="Liu Y."/>
            <person name="Xu W."/>
            <person name="Pan J."/>
            <person name="Luo Z.H."/>
            <person name="Li M."/>
        </authorList>
    </citation>
    <scope>NUCLEOTIDE SEQUENCE [LARGE SCALE GENOMIC DNA]</scope>
    <source>
        <strain evidence="2">HyVt-485</strain>
    </source>
</reference>
<accession>A0A7C5LXX6</accession>